<dbReference type="InterPro" id="IPR005467">
    <property type="entry name" value="His_kinase_dom"/>
</dbReference>
<keyword evidence="1" id="KW-0600">Photoreceptor protein</keyword>
<dbReference type="PROSITE" id="PS50109">
    <property type="entry name" value="HIS_KIN"/>
    <property type="match status" value="1"/>
</dbReference>
<keyword evidence="2" id="KW-0716">Sensory transduction</keyword>
<evidence type="ECO:0000259" key="6">
    <source>
        <dbReference type="PROSITE" id="PS50109"/>
    </source>
</evidence>
<evidence type="ECO:0000313" key="8">
    <source>
        <dbReference type="EMBL" id="EEC76084.1"/>
    </source>
</evidence>
<dbReference type="Gene3D" id="3.30.450.270">
    <property type="match status" value="1"/>
</dbReference>
<dbReference type="EMBL" id="CM000128">
    <property type="protein sequence ID" value="EEC76084.1"/>
    <property type="molecule type" value="Genomic_DNA"/>
</dbReference>
<evidence type="ECO:0000256" key="2">
    <source>
        <dbReference type="ARBA" id="ARBA00022606"/>
    </source>
</evidence>
<dbReference type="InterPro" id="IPR035965">
    <property type="entry name" value="PAS-like_dom_sf"/>
</dbReference>
<dbReference type="AlphaFoldDB" id="B8AQP9"/>
<dbReference type="InterPro" id="IPR003594">
    <property type="entry name" value="HATPase_dom"/>
</dbReference>
<dbReference type="STRING" id="39946.B8AQP9"/>
<dbReference type="GO" id="GO:0009881">
    <property type="term" value="F:photoreceptor activity"/>
    <property type="evidence" value="ECO:0007669"/>
    <property type="project" value="UniProtKB-KW"/>
</dbReference>
<dbReference type="GO" id="GO:0009584">
    <property type="term" value="P:detection of visible light"/>
    <property type="evidence" value="ECO:0007669"/>
    <property type="project" value="InterPro"/>
</dbReference>
<dbReference type="Pfam" id="PF00512">
    <property type="entry name" value="HisKA"/>
    <property type="match status" value="1"/>
</dbReference>
<dbReference type="CDD" id="cd00082">
    <property type="entry name" value="HisKA"/>
    <property type="match status" value="1"/>
</dbReference>
<evidence type="ECO:0000256" key="4">
    <source>
        <dbReference type="ARBA" id="ARBA00023170"/>
    </source>
</evidence>
<evidence type="ECO:0000313" key="9">
    <source>
        <dbReference type="Proteomes" id="UP000007015"/>
    </source>
</evidence>
<dbReference type="GO" id="GO:0000155">
    <property type="term" value="F:phosphorelay sensor kinase activity"/>
    <property type="evidence" value="ECO:0007669"/>
    <property type="project" value="InterPro"/>
</dbReference>
<sequence length="886" mass="97662">MSSSRPTQCSSSSSRTRQSSRARILAQTTLDAELNAEYEEYGDSFDYSKLVEAQRTTGPEQQARSEKVIAYLHHIQRAKLIQPFGCLLALDEKTFNVIALSENAPEMLTTVSHAVPSVDDPPKLRIGTNVWSLFTDPGATALQKALGFADVSLLNPILVQCKTSGKPFYAIVHRATGCLVVDFEPVKPTEFPATAAGALQSYKLAAKAISKIQSLPGGSMENAPTESQIRDIAFWLSDVHRDSTGLSTDSLHDAGYPGAAALGDMICGMAVAKINSKDILFWFRSHTAAEIRWGGAKHDPSDKDDSRRMHPRLSFKAFLEVVKMKSLPWNDYEMDAIHSLQLILRGTLNDDIKPTRAASLDNQVGDLKLDGLAELQAVTSEMVRLMETATVPILAVDSNGLVNGWNQKVAELTGLRVDEAIGRHILTVVEESSVPVVQRMLYLALQGKEEKEVKFEVKTHGSKRDDGPVILVVNACASRDLHDHVVGVCFVAQDMTVHKLVMDKFTRVEGDYKAIIHNPSPLIPPIFGADEFGWCSEWNAAMTKLTGWHRDEVINKMLLGEVFDSTNASCLVKNKDAFVSLCILINSALAGDETEKAPFSFFDRNGKYIECLLSVNRKVNADGVITGVFCFIQVPSHELQHALHVQQASQQNALTKLKAYSYMRHAINNPLSGMLYSRKALKNTGLNEEQMKEVNVADSCHRQLNKILSDLDQDSVMNKSSCLDLEMVEFVLQDVFVAAVSQVLITCQGKGIRVSCNLPERYMKQTVYGDGVRLQQILSDFLFVSVKFSPVGGSVEISCSLTKNSIGENLHLIDLELRIKHQGKGVPADLLSQMYEDDNKEQSDEGMSLAVSRNLLRLMNGDVRHMREAGMSTFILSVELASAPAK</sequence>
<protein>
    <recommendedName>
        <fullName evidence="10">Phytochrome</fullName>
    </recommendedName>
</protein>
<evidence type="ECO:0008006" key="10">
    <source>
        <dbReference type="Google" id="ProtNLM"/>
    </source>
</evidence>
<dbReference type="HOGENOM" id="CLU_010418_0_0_1"/>
<proteinExistence type="predicted"/>
<gene>
    <name evidence="8" type="ORF">OsI_13315</name>
</gene>
<dbReference type="PROSITE" id="PS50112">
    <property type="entry name" value="PAS"/>
    <property type="match status" value="2"/>
</dbReference>
<dbReference type="NCBIfam" id="TIGR00229">
    <property type="entry name" value="sensory_box"/>
    <property type="match status" value="1"/>
</dbReference>
<dbReference type="FunFam" id="3.30.450.20:FF:000039">
    <property type="entry name" value="Phytochrome"/>
    <property type="match status" value="1"/>
</dbReference>
<dbReference type="Pfam" id="PF00989">
    <property type="entry name" value="PAS"/>
    <property type="match status" value="2"/>
</dbReference>
<dbReference type="Gene3D" id="3.30.450.20">
    <property type="entry name" value="PAS domain"/>
    <property type="match status" value="3"/>
</dbReference>
<dbReference type="Gramene" id="BGIOSGA009906-TA">
    <property type="protein sequence ID" value="BGIOSGA009906-PA"/>
    <property type="gene ID" value="BGIOSGA009906"/>
</dbReference>
<dbReference type="Pfam" id="PF08446">
    <property type="entry name" value="PAS_2"/>
    <property type="match status" value="1"/>
</dbReference>
<feature type="domain" description="PAS" evidence="7">
    <location>
        <begin position="378"/>
        <end position="448"/>
    </location>
</feature>
<dbReference type="PANTHER" id="PTHR47876:SF3">
    <property type="entry name" value="PHYTOCHROME 1"/>
    <property type="match status" value="1"/>
</dbReference>
<reference evidence="8 9" key="1">
    <citation type="journal article" date="2005" name="PLoS Biol.">
        <title>The genomes of Oryza sativa: a history of duplications.</title>
        <authorList>
            <person name="Yu J."/>
            <person name="Wang J."/>
            <person name="Lin W."/>
            <person name="Li S."/>
            <person name="Li H."/>
            <person name="Zhou J."/>
            <person name="Ni P."/>
            <person name="Dong W."/>
            <person name="Hu S."/>
            <person name="Zeng C."/>
            <person name="Zhang J."/>
            <person name="Zhang Y."/>
            <person name="Li R."/>
            <person name="Xu Z."/>
            <person name="Li S."/>
            <person name="Li X."/>
            <person name="Zheng H."/>
            <person name="Cong L."/>
            <person name="Lin L."/>
            <person name="Yin J."/>
            <person name="Geng J."/>
            <person name="Li G."/>
            <person name="Shi J."/>
            <person name="Liu J."/>
            <person name="Lv H."/>
            <person name="Li J."/>
            <person name="Wang J."/>
            <person name="Deng Y."/>
            <person name="Ran L."/>
            <person name="Shi X."/>
            <person name="Wang X."/>
            <person name="Wu Q."/>
            <person name="Li C."/>
            <person name="Ren X."/>
            <person name="Wang J."/>
            <person name="Wang X."/>
            <person name="Li D."/>
            <person name="Liu D."/>
            <person name="Zhang X."/>
            <person name="Ji Z."/>
            <person name="Zhao W."/>
            <person name="Sun Y."/>
            <person name="Zhang Z."/>
            <person name="Bao J."/>
            <person name="Han Y."/>
            <person name="Dong L."/>
            <person name="Ji J."/>
            <person name="Chen P."/>
            <person name="Wu S."/>
            <person name="Liu J."/>
            <person name="Xiao Y."/>
            <person name="Bu D."/>
            <person name="Tan J."/>
            <person name="Yang L."/>
            <person name="Ye C."/>
            <person name="Zhang J."/>
            <person name="Xu J."/>
            <person name="Zhou Y."/>
            <person name="Yu Y."/>
            <person name="Zhang B."/>
            <person name="Zhuang S."/>
            <person name="Wei H."/>
            <person name="Liu B."/>
            <person name="Lei M."/>
            <person name="Yu H."/>
            <person name="Li Y."/>
            <person name="Xu H."/>
            <person name="Wei S."/>
            <person name="He X."/>
            <person name="Fang L."/>
            <person name="Zhang Z."/>
            <person name="Zhang Y."/>
            <person name="Huang X."/>
            <person name="Su Z."/>
            <person name="Tong W."/>
            <person name="Li J."/>
            <person name="Tong Z."/>
            <person name="Li S."/>
            <person name="Ye J."/>
            <person name="Wang L."/>
            <person name="Fang L."/>
            <person name="Lei T."/>
            <person name="Chen C."/>
            <person name="Chen H."/>
            <person name="Xu Z."/>
            <person name="Li H."/>
            <person name="Huang H."/>
            <person name="Zhang F."/>
            <person name="Xu H."/>
            <person name="Li N."/>
            <person name="Zhao C."/>
            <person name="Li S."/>
            <person name="Dong L."/>
            <person name="Huang Y."/>
            <person name="Li L."/>
            <person name="Xi Y."/>
            <person name="Qi Q."/>
            <person name="Li W."/>
            <person name="Zhang B."/>
            <person name="Hu W."/>
            <person name="Zhang Y."/>
            <person name="Tian X."/>
            <person name="Jiao Y."/>
            <person name="Liang X."/>
            <person name="Jin J."/>
            <person name="Gao L."/>
            <person name="Zheng W."/>
            <person name="Hao B."/>
            <person name="Liu S."/>
            <person name="Wang W."/>
            <person name="Yuan L."/>
            <person name="Cao M."/>
            <person name="McDermott J."/>
            <person name="Samudrala R."/>
            <person name="Wang J."/>
            <person name="Wong G.K."/>
            <person name="Yang H."/>
        </authorList>
    </citation>
    <scope>NUCLEOTIDE SEQUENCE [LARGE SCALE GENOMIC DNA]</scope>
    <source>
        <strain evidence="9">cv. 93-11</strain>
    </source>
</reference>
<dbReference type="SUPFAM" id="SSF55785">
    <property type="entry name" value="PYP-like sensor domain (PAS domain)"/>
    <property type="match status" value="3"/>
</dbReference>
<feature type="compositionally biased region" description="Low complexity" evidence="5">
    <location>
        <begin position="1"/>
        <end position="21"/>
    </location>
</feature>
<keyword evidence="4" id="KW-0675">Receptor</keyword>
<feature type="domain" description="PAS" evidence="7">
    <location>
        <begin position="508"/>
        <end position="592"/>
    </location>
</feature>
<evidence type="ECO:0000256" key="5">
    <source>
        <dbReference type="SAM" id="MobiDB-lite"/>
    </source>
</evidence>
<dbReference type="CDD" id="cd00130">
    <property type="entry name" value="PAS"/>
    <property type="match status" value="2"/>
</dbReference>
<dbReference type="SUPFAM" id="SSF55874">
    <property type="entry name" value="ATPase domain of HSP90 chaperone/DNA topoisomerase II/histidine kinase"/>
    <property type="match status" value="1"/>
</dbReference>
<dbReference type="Pfam" id="PF02518">
    <property type="entry name" value="HATPase_c"/>
    <property type="match status" value="1"/>
</dbReference>
<dbReference type="InterPro" id="IPR036890">
    <property type="entry name" value="HATPase_C_sf"/>
</dbReference>
<organism evidence="8 9">
    <name type="scientific">Oryza sativa subsp. indica</name>
    <name type="common">Rice</name>
    <dbReference type="NCBI Taxonomy" id="39946"/>
    <lineage>
        <taxon>Eukaryota</taxon>
        <taxon>Viridiplantae</taxon>
        <taxon>Streptophyta</taxon>
        <taxon>Embryophyta</taxon>
        <taxon>Tracheophyta</taxon>
        <taxon>Spermatophyta</taxon>
        <taxon>Magnoliopsida</taxon>
        <taxon>Liliopsida</taxon>
        <taxon>Poales</taxon>
        <taxon>Poaceae</taxon>
        <taxon>BOP clade</taxon>
        <taxon>Oryzoideae</taxon>
        <taxon>Oryzeae</taxon>
        <taxon>Oryzinae</taxon>
        <taxon>Oryza</taxon>
        <taxon>Oryza sativa</taxon>
    </lineage>
</organism>
<keyword evidence="3" id="KW-0157">Chromophore</keyword>
<accession>B8AQP9</accession>
<dbReference type="InterPro" id="IPR013654">
    <property type="entry name" value="PAS_2"/>
</dbReference>
<keyword evidence="9" id="KW-1185">Reference proteome</keyword>
<dbReference type="InterPro" id="IPR043150">
    <property type="entry name" value="Phytochrome_PHY_sf"/>
</dbReference>
<evidence type="ECO:0000259" key="7">
    <source>
        <dbReference type="PROSITE" id="PS50112"/>
    </source>
</evidence>
<feature type="region of interest" description="Disordered" evidence="5">
    <location>
        <begin position="1"/>
        <end position="24"/>
    </location>
</feature>
<dbReference type="InterPro" id="IPR013767">
    <property type="entry name" value="PAS_fold"/>
</dbReference>
<dbReference type="Gene3D" id="3.30.565.10">
    <property type="entry name" value="Histidine kinase-like ATPase, C-terminal domain"/>
    <property type="match status" value="1"/>
</dbReference>
<feature type="domain" description="Histidine kinase" evidence="6">
    <location>
        <begin position="662"/>
        <end position="882"/>
    </location>
</feature>
<name>B8AQP9_ORYSI</name>
<dbReference type="GO" id="GO:0006355">
    <property type="term" value="P:regulation of DNA-templated transcription"/>
    <property type="evidence" value="ECO:0007669"/>
    <property type="project" value="InterPro"/>
</dbReference>
<dbReference type="SMART" id="SM00091">
    <property type="entry name" value="PAS"/>
    <property type="match status" value="2"/>
</dbReference>
<dbReference type="InterPro" id="IPR013515">
    <property type="entry name" value="Phytochrome_cen-reg"/>
</dbReference>
<dbReference type="SMART" id="SM00388">
    <property type="entry name" value="HisKA"/>
    <property type="match status" value="1"/>
</dbReference>
<dbReference type="SMART" id="SM00387">
    <property type="entry name" value="HATPase_c"/>
    <property type="match status" value="1"/>
</dbReference>
<dbReference type="SUPFAM" id="SSF55781">
    <property type="entry name" value="GAF domain-like"/>
    <property type="match status" value="1"/>
</dbReference>
<dbReference type="Pfam" id="PF00360">
    <property type="entry name" value="PHY"/>
    <property type="match status" value="1"/>
</dbReference>
<evidence type="ECO:0000256" key="3">
    <source>
        <dbReference type="ARBA" id="ARBA00022991"/>
    </source>
</evidence>
<dbReference type="OMA" id="YLHHIQR"/>
<dbReference type="Proteomes" id="UP000007015">
    <property type="component" value="Chromosome 3"/>
</dbReference>
<dbReference type="InterPro" id="IPR000014">
    <property type="entry name" value="PAS"/>
</dbReference>
<evidence type="ECO:0000256" key="1">
    <source>
        <dbReference type="ARBA" id="ARBA00022543"/>
    </source>
</evidence>
<dbReference type="InterPro" id="IPR003661">
    <property type="entry name" value="HisK_dim/P_dom"/>
</dbReference>
<dbReference type="PANTHER" id="PTHR47876">
    <property type="entry name" value="OS08G0260000 PROTEIN"/>
    <property type="match status" value="1"/>
</dbReference>